<dbReference type="PANTHER" id="PTHR37534:SF2">
    <property type="entry name" value="N-ACETYLTRANSFERASE DOMAIN-CONTAINING PROTEIN"/>
    <property type="match status" value="1"/>
</dbReference>
<gene>
    <name evidence="3" type="ORF">CTRI78_v000640</name>
</gene>
<proteinExistence type="predicted"/>
<comment type="subcellular location">
    <subcellularLocation>
        <location evidence="1">Nucleus</location>
    </subcellularLocation>
</comment>
<evidence type="ECO:0000256" key="1">
    <source>
        <dbReference type="ARBA" id="ARBA00004123"/>
    </source>
</evidence>
<dbReference type="GO" id="GO:0005634">
    <property type="term" value="C:nucleus"/>
    <property type="evidence" value="ECO:0007669"/>
    <property type="project" value="UniProtKB-SubCell"/>
</dbReference>
<dbReference type="GO" id="GO:0045944">
    <property type="term" value="P:positive regulation of transcription by RNA polymerase II"/>
    <property type="evidence" value="ECO:0007669"/>
    <property type="project" value="TreeGrafter"/>
</dbReference>
<evidence type="ECO:0000256" key="2">
    <source>
        <dbReference type="ARBA" id="ARBA00023242"/>
    </source>
</evidence>
<dbReference type="GO" id="GO:0003700">
    <property type="term" value="F:DNA-binding transcription factor activity"/>
    <property type="evidence" value="ECO:0007669"/>
    <property type="project" value="TreeGrafter"/>
</dbReference>
<dbReference type="EMBL" id="RYZW01000003">
    <property type="protein sequence ID" value="TDZ74597.1"/>
    <property type="molecule type" value="Genomic_DNA"/>
</dbReference>
<dbReference type="InterPro" id="IPR021858">
    <property type="entry name" value="Fun_TF"/>
</dbReference>
<comment type="caution">
    <text evidence="3">The sequence shown here is derived from an EMBL/GenBank/DDBJ whole genome shotgun (WGS) entry which is preliminary data.</text>
</comment>
<organism evidence="3 4">
    <name type="scientific">Colletotrichum trifolii</name>
    <dbReference type="NCBI Taxonomy" id="5466"/>
    <lineage>
        <taxon>Eukaryota</taxon>
        <taxon>Fungi</taxon>
        <taxon>Dikarya</taxon>
        <taxon>Ascomycota</taxon>
        <taxon>Pezizomycotina</taxon>
        <taxon>Sordariomycetes</taxon>
        <taxon>Hypocreomycetidae</taxon>
        <taxon>Glomerellales</taxon>
        <taxon>Glomerellaceae</taxon>
        <taxon>Colletotrichum</taxon>
        <taxon>Colletotrichum orbiculare species complex</taxon>
    </lineage>
</organism>
<protein>
    <submittedName>
        <fullName evidence="3">Uncharacterized protein</fullName>
    </submittedName>
</protein>
<reference evidence="3 4" key="1">
    <citation type="submission" date="2018-12" db="EMBL/GenBank/DDBJ databases">
        <title>Genome sequence and assembly of Colletotrichum trifolii.</title>
        <authorList>
            <person name="Gan P."/>
            <person name="Shirasu K."/>
        </authorList>
    </citation>
    <scope>NUCLEOTIDE SEQUENCE [LARGE SCALE GENOMIC DNA]</scope>
    <source>
        <strain evidence="3 4">543-2</strain>
    </source>
</reference>
<dbReference type="AlphaFoldDB" id="A0A4R8RRK8"/>
<evidence type="ECO:0000313" key="4">
    <source>
        <dbReference type="Proteomes" id="UP000295703"/>
    </source>
</evidence>
<dbReference type="PANTHER" id="PTHR37534">
    <property type="entry name" value="TRANSCRIPTIONAL ACTIVATOR PROTEIN UGA3"/>
    <property type="match status" value="1"/>
</dbReference>
<keyword evidence="2" id="KW-0539">Nucleus</keyword>
<name>A0A4R8RRK8_COLTR</name>
<sequence length="347" mass="38531">MLEPAAPDPFPTPEHPRDALKTPLIARYFHHYITTIAPWYDLSDGALAFTTKLPETALDTPLPFAAIIAVAAVHTSQTTAPSAKPAAEFYHGHCVRLLTELTDDVGDGSSADGFVLSSVCLLRSYEILSEEVDPNRHLRGAYSLAAYRNPVTDHQASGFRAAGFWNYLREDITFSLFQRCPLKMDLEQVPPPTRHDTDQGYLNTVSLILGRVINACFAGPVTTEEWRLLLGMLRDWISHLPARFRPYLREDRGLSLALPSVWMLQDCHDCASEMRAFIDGSMEQNATKEDVLENLALEICGAAFTSNNPSVIINAFGPMAFCARFIRGEASRQEVVRRAMACKRTTG</sequence>
<evidence type="ECO:0000313" key="3">
    <source>
        <dbReference type="EMBL" id="TDZ74597.1"/>
    </source>
</evidence>
<accession>A0A4R8RRK8</accession>
<dbReference type="STRING" id="5466.A0A4R8RRK8"/>
<dbReference type="GO" id="GO:0000976">
    <property type="term" value="F:transcription cis-regulatory region binding"/>
    <property type="evidence" value="ECO:0007669"/>
    <property type="project" value="TreeGrafter"/>
</dbReference>
<dbReference type="Pfam" id="PF11951">
    <property type="entry name" value="Fungal_trans_2"/>
    <property type="match status" value="1"/>
</dbReference>
<dbReference type="Proteomes" id="UP000295703">
    <property type="component" value="Unassembled WGS sequence"/>
</dbReference>
<keyword evidence="4" id="KW-1185">Reference proteome</keyword>